<comment type="catalytic activity">
    <reaction evidence="1">
        <text>ATP + protein L-histidine = ADP + protein N-phospho-L-histidine.</text>
        <dbReference type="EC" id="2.7.13.3"/>
    </reaction>
</comment>
<evidence type="ECO:0000313" key="9">
    <source>
        <dbReference type="EMBL" id="QKS54592.1"/>
    </source>
</evidence>
<dbReference type="SUPFAM" id="SSF52172">
    <property type="entry name" value="CheY-like"/>
    <property type="match status" value="1"/>
</dbReference>
<dbReference type="InterPro" id="IPR003661">
    <property type="entry name" value="HisK_dim/P_dom"/>
</dbReference>
<dbReference type="InterPro" id="IPR004358">
    <property type="entry name" value="Sig_transdc_His_kin-like_C"/>
</dbReference>
<dbReference type="InterPro" id="IPR001789">
    <property type="entry name" value="Sig_transdc_resp-reg_receiver"/>
</dbReference>
<proteinExistence type="predicted"/>
<dbReference type="Pfam" id="PF00072">
    <property type="entry name" value="Response_reg"/>
    <property type="match status" value="1"/>
</dbReference>
<keyword evidence="10" id="KW-1185">Reference proteome</keyword>
<keyword evidence="3 5" id="KW-0597">Phosphoprotein</keyword>
<dbReference type="Pfam" id="PF02518">
    <property type="entry name" value="HATPase_c"/>
    <property type="match status" value="1"/>
</dbReference>
<dbReference type="EMBL" id="CP054622">
    <property type="protein sequence ID" value="QKS54592.1"/>
    <property type="molecule type" value="Genomic_DNA"/>
</dbReference>
<evidence type="ECO:0000256" key="2">
    <source>
        <dbReference type="ARBA" id="ARBA00012438"/>
    </source>
</evidence>
<geneLocation type="plasmid" evidence="9 10">
    <name>unnamed7</name>
</geneLocation>
<evidence type="ECO:0000313" key="10">
    <source>
        <dbReference type="Proteomes" id="UP000509702"/>
    </source>
</evidence>
<evidence type="ECO:0000256" key="6">
    <source>
        <dbReference type="SAM" id="Phobius"/>
    </source>
</evidence>
<keyword evidence="6" id="KW-1133">Transmembrane helix</keyword>
<dbReference type="SMART" id="SM00387">
    <property type="entry name" value="HATPase_c"/>
    <property type="match status" value="1"/>
</dbReference>
<dbReference type="InterPro" id="IPR036097">
    <property type="entry name" value="HisK_dim/P_sf"/>
</dbReference>
<protein>
    <recommendedName>
        <fullName evidence="2">histidine kinase</fullName>
        <ecNumber evidence="2">2.7.13.3</ecNumber>
    </recommendedName>
</protein>
<dbReference type="CDD" id="cd00082">
    <property type="entry name" value="HisKA"/>
    <property type="match status" value="1"/>
</dbReference>
<keyword evidence="6" id="KW-0812">Transmembrane</keyword>
<evidence type="ECO:0000259" key="7">
    <source>
        <dbReference type="PROSITE" id="PS50109"/>
    </source>
</evidence>
<reference evidence="9 10" key="1">
    <citation type="submission" date="2020-06" db="EMBL/GenBank/DDBJ databases">
        <title>Complete genome of Azosprillum oryzae KACC14407.</title>
        <authorList>
            <person name="Kim M."/>
            <person name="Park Y.-J."/>
            <person name="Shin J.-H."/>
        </authorList>
    </citation>
    <scope>NUCLEOTIDE SEQUENCE [LARGE SCALE GENOMIC DNA]</scope>
    <source>
        <strain evidence="9 10">KACC 14407</strain>
        <plasmid evidence="9 10">unnamed7</plasmid>
    </source>
</reference>
<dbReference type="PROSITE" id="PS50110">
    <property type="entry name" value="RESPONSE_REGULATORY"/>
    <property type="match status" value="1"/>
</dbReference>
<dbReference type="Pfam" id="PF00512">
    <property type="entry name" value="HisKA"/>
    <property type="match status" value="1"/>
</dbReference>
<feature type="modified residue" description="4-aspartylphosphate" evidence="5">
    <location>
        <position position="653"/>
    </location>
</feature>
<dbReference type="EC" id="2.7.13.3" evidence="2"/>
<dbReference type="PRINTS" id="PR00344">
    <property type="entry name" value="BCTRLSENSOR"/>
</dbReference>
<evidence type="ECO:0000256" key="4">
    <source>
        <dbReference type="ARBA" id="ARBA00023012"/>
    </source>
</evidence>
<dbReference type="CDD" id="cd17546">
    <property type="entry name" value="REC_hyHK_CKI1_RcsC-like"/>
    <property type="match status" value="1"/>
</dbReference>
<sequence length="727" mass="78556">MNAIKLPCKPRRSTNRIAFQALAATGTLMVLLWSYLDVQISKELDAQTNQRIESSQWSLHQFEVEFYRFSALVRDFERRAENIKDIEVRYDILLSRFSVLKNDHWFILERNPSLTKRINLLEQMVLSWEPLLEAPSGSERRAALSSMIQEAENTLKPLVAEIHGTASASKAEARSLLVEKLTHVNWAIAALAITAFGLVTSLYVQIKREERARRAAETLADEKTALVAELEDARNQAVAAGKAKSAFLGAMSHEIRTPMSGIIGMADLLHRNSTGPEQRRWALAVKSSATALLTVVSDVLEFSRIEGATVQLVHEAYDIEELVDGALELHALPAAEKGLWLESFVEPDVPRELLGDPGRIRQIVVNLVNNAVKFTQAGGVKVSVSASESSGGGRDLRVSVEDTGPGIRDEDIPRLFKPFSQLDAGASRRFGGTGLGLAICHGLADQMGGKVTVKSAAGSGATFSLSLPMCATDKQETIARLNGLPPILSFMRSSEEHNAVLNKLRMIGCEVFNANEQIATDDNPNRAVVVLDMDHPAAAQIESSIPPDWPLVRVVSARSHGLIGETGTVLLKPIRRSALAAALAEAAGQGTGGTASDRVSANLSIMVAEDNGLIADIISFYLRKEGHEVTVVGNGAEAVTALEKRSFDVVLMDVQMPIMDGITAARAIRARQDERGRIPIIAVTANAHDDAAELCKSSGFNGFITKPVDKRTVGHVIASVLAGTSAV</sequence>
<dbReference type="InterPro" id="IPR005467">
    <property type="entry name" value="His_kinase_dom"/>
</dbReference>
<dbReference type="SMART" id="SM00448">
    <property type="entry name" value="REC"/>
    <property type="match status" value="1"/>
</dbReference>
<dbReference type="InterPro" id="IPR036890">
    <property type="entry name" value="HATPase_C_sf"/>
</dbReference>
<evidence type="ECO:0000256" key="1">
    <source>
        <dbReference type="ARBA" id="ARBA00000085"/>
    </source>
</evidence>
<dbReference type="AlphaFoldDB" id="A0A6N1B5R4"/>
<dbReference type="KEGG" id="aoz:HUE56_29235"/>
<dbReference type="PANTHER" id="PTHR45339">
    <property type="entry name" value="HYBRID SIGNAL TRANSDUCTION HISTIDINE KINASE J"/>
    <property type="match status" value="1"/>
</dbReference>
<dbReference type="SMART" id="SM00388">
    <property type="entry name" value="HisKA"/>
    <property type="match status" value="1"/>
</dbReference>
<evidence type="ECO:0000256" key="5">
    <source>
        <dbReference type="PROSITE-ProRule" id="PRU00169"/>
    </source>
</evidence>
<dbReference type="CDD" id="cd16922">
    <property type="entry name" value="HATPase_EvgS-ArcB-TorS-like"/>
    <property type="match status" value="1"/>
</dbReference>
<gene>
    <name evidence="9" type="ORF">HUE56_29235</name>
</gene>
<evidence type="ECO:0000256" key="3">
    <source>
        <dbReference type="ARBA" id="ARBA00022553"/>
    </source>
</evidence>
<dbReference type="RefSeq" id="WP_174757564.1">
    <property type="nucleotide sequence ID" value="NZ_BSOV01000001.1"/>
</dbReference>
<accession>A0A6N1B5R4</accession>
<feature type="transmembrane region" description="Helical" evidence="6">
    <location>
        <begin position="17"/>
        <end position="36"/>
    </location>
</feature>
<dbReference type="SUPFAM" id="SSF55874">
    <property type="entry name" value="ATPase domain of HSP90 chaperone/DNA topoisomerase II/histidine kinase"/>
    <property type="match status" value="1"/>
</dbReference>
<organism evidence="9 10">
    <name type="scientific">Azospirillum oryzae</name>
    <dbReference type="NCBI Taxonomy" id="286727"/>
    <lineage>
        <taxon>Bacteria</taxon>
        <taxon>Pseudomonadati</taxon>
        <taxon>Pseudomonadota</taxon>
        <taxon>Alphaproteobacteria</taxon>
        <taxon>Rhodospirillales</taxon>
        <taxon>Azospirillaceae</taxon>
        <taxon>Azospirillum</taxon>
    </lineage>
</organism>
<keyword evidence="9" id="KW-0614">Plasmid</keyword>
<evidence type="ECO:0000259" key="8">
    <source>
        <dbReference type="PROSITE" id="PS50110"/>
    </source>
</evidence>
<dbReference type="Gene3D" id="1.10.287.130">
    <property type="match status" value="1"/>
</dbReference>
<dbReference type="Proteomes" id="UP000509702">
    <property type="component" value="Plasmid unnamed7"/>
</dbReference>
<dbReference type="GO" id="GO:0000155">
    <property type="term" value="F:phosphorelay sensor kinase activity"/>
    <property type="evidence" value="ECO:0007669"/>
    <property type="project" value="InterPro"/>
</dbReference>
<feature type="domain" description="Response regulatory" evidence="8">
    <location>
        <begin position="604"/>
        <end position="721"/>
    </location>
</feature>
<name>A0A6N1B5R4_9PROT</name>
<dbReference type="InterPro" id="IPR003594">
    <property type="entry name" value="HATPase_dom"/>
</dbReference>
<keyword evidence="6" id="KW-0472">Membrane</keyword>
<dbReference type="SUPFAM" id="SSF47384">
    <property type="entry name" value="Homodimeric domain of signal transducing histidine kinase"/>
    <property type="match status" value="1"/>
</dbReference>
<dbReference type="PANTHER" id="PTHR45339:SF5">
    <property type="entry name" value="HISTIDINE KINASE"/>
    <property type="match status" value="1"/>
</dbReference>
<dbReference type="Gene3D" id="3.40.50.2300">
    <property type="match status" value="1"/>
</dbReference>
<keyword evidence="4" id="KW-0902">Two-component regulatory system</keyword>
<dbReference type="PROSITE" id="PS50109">
    <property type="entry name" value="HIS_KIN"/>
    <property type="match status" value="1"/>
</dbReference>
<dbReference type="InterPro" id="IPR011006">
    <property type="entry name" value="CheY-like_superfamily"/>
</dbReference>
<feature type="domain" description="Histidine kinase" evidence="7">
    <location>
        <begin position="250"/>
        <end position="471"/>
    </location>
</feature>
<dbReference type="FunFam" id="3.30.565.10:FF:000010">
    <property type="entry name" value="Sensor histidine kinase RcsC"/>
    <property type="match status" value="1"/>
</dbReference>
<dbReference type="Gene3D" id="3.30.565.10">
    <property type="entry name" value="Histidine kinase-like ATPase, C-terminal domain"/>
    <property type="match status" value="1"/>
</dbReference>